<evidence type="ECO:0000259" key="9">
    <source>
        <dbReference type="Pfam" id="PF21228"/>
    </source>
</evidence>
<reference evidence="10 11" key="1">
    <citation type="journal article" date="2024" name="Nat. Commun.">
        <title>Phylogenomics reveals the evolutionary origins of lichenization in chlorophyte algae.</title>
        <authorList>
            <person name="Puginier C."/>
            <person name="Libourel C."/>
            <person name="Otte J."/>
            <person name="Skaloud P."/>
            <person name="Haon M."/>
            <person name="Grisel S."/>
            <person name="Petersen M."/>
            <person name="Berrin J.G."/>
            <person name="Delaux P.M."/>
            <person name="Dal Grande F."/>
            <person name="Keller J."/>
        </authorList>
    </citation>
    <scope>NUCLEOTIDE SEQUENCE [LARGE SCALE GENOMIC DNA]</scope>
    <source>
        <strain evidence="10 11">SAG 216-7</strain>
    </source>
</reference>
<keyword evidence="11" id="KW-1185">Reference proteome</keyword>
<feature type="compositionally biased region" description="Basic residues" evidence="7">
    <location>
        <begin position="28"/>
        <end position="41"/>
    </location>
</feature>
<dbReference type="EMBL" id="JALJOT010000005">
    <property type="protein sequence ID" value="KAK9915318.1"/>
    <property type="molecule type" value="Genomic_DNA"/>
</dbReference>
<comment type="similarity">
    <text evidence="5 6">Belongs to the RuBisCO activase family.</text>
</comment>
<evidence type="ECO:0000256" key="7">
    <source>
        <dbReference type="SAM" id="MobiDB-lite"/>
    </source>
</evidence>
<evidence type="ECO:0000256" key="1">
    <source>
        <dbReference type="ARBA" id="ARBA00004470"/>
    </source>
</evidence>
<evidence type="ECO:0000259" key="8">
    <source>
        <dbReference type="Pfam" id="PF00004"/>
    </source>
</evidence>
<comment type="subcellular location">
    <subcellularLocation>
        <location evidence="1 6">Plastid</location>
        <location evidence="1 6">Chloroplast stroma</location>
    </subcellularLocation>
</comment>
<keyword evidence="6" id="KW-0934">Plastid</keyword>
<comment type="function">
    <text evidence="4 6">Activation of RuBisCO (ribulose-1,5-bisphosphate carboxylase/oxygenase; EC 4.1.1.39) involves the ATP-dependent carboxylation of the epsilon-amino group of lysine leading to a carbamate structure.</text>
</comment>
<evidence type="ECO:0000256" key="6">
    <source>
        <dbReference type="RuleBase" id="RU369045"/>
    </source>
</evidence>
<dbReference type="Pfam" id="PF00004">
    <property type="entry name" value="AAA"/>
    <property type="match status" value="1"/>
</dbReference>
<dbReference type="SUPFAM" id="SSF52540">
    <property type="entry name" value="P-loop containing nucleoside triphosphate hydrolases"/>
    <property type="match status" value="1"/>
</dbReference>
<dbReference type="InterPro" id="IPR003959">
    <property type="entry name" value="ATPase_AAA_core"/>
</dbReference>
<name>A0ABR2YU72_9CHLO</name>
<protein>
    <recommendedName>
        <fullName evidence="6">Ribulose bisphosphate carboxylase/oxygenase activase, chloroplastic</fullName>
        <shortName evidence="6">RA</shortName>
        <shortName evidence="6">RuBisCO activase</shortName>
    </recommendedName>
</protein>
<dbReference type="Gene3D" id="3.40.50.300">
    <property type="entry name" value="P-loop containing nucleotide triphosphate hydrolases"/>
    <property type="match status" value="1"/>
</dbReference>
<dbReference type="InterPro" id="IPR048571">
    <property type="entry name" value="RuBisCO_activase_AAA_helical"/>
</dbReference>
<feature type="domain" description="Ribulose bisphosphate carboxylase/oxygenase activase AAA helical" evidence="9">
    <location>
        <begin position="333"/>
        <end position="436"/>
    </location>
</feature>
<evidence type="ECO:0000256" key="4">
    <source>
        <dbReference type="ARBA" id="ARBA00025556"/>
    </source>
</evidence>
<accession>A0ABR2YU72</accession>
<sequence>MVCSTSYTPTGTSVHKSGHTRSQSAHINLRRSARPQRRPRQVHCSQDTAPSEAVEAGDSGANKGGGKKKLASSWDAKEAGSAEGTQEDFLSNLGTAQNYNINVSHGQSSQYIDHLFTGDVLGHQSDIADGRLRGWEFRTFANLVGDYYVSPRFMEAVAMHIVKNWLVDNDCFDTSIRVPLILGIWGPKGQGKSFQTELTFKKLGIEPVVMSAGELESEWAGAPGRLIRDRYRRAAEVAKVRGRLPCLMINDLDAGVGIQENVQRTVNNQMVSGTLMNLCDNPNRVSVFQVWRDSDLVQRVPIIVTGNDFSTLFAPLVRDGRMAKFYWEPDRVDLLAILHQMYKEDGLSVEDTTALLETFPGQSLDFFGALRAATYDNQIRRWIREEVVKADITDEDANMRELSRRLINQENLPSFEPVDLNLEDLMKEGHRLAEEQENVNRLKLSEEYMKDTGGGGVSLVGLQG</sequence>
<keyword evidence="6" id="KW-0150">Chloroplast</keyword>
<dbReference type="PANTHER" id="PTHR32429:SF11">
    <property type="entry name" value="RIBULOSE BISPHOSPHATE CARBOXYLASE_OXYGENASE ACTIVASE, CHLOROPLASTIC"/>
    <property type="match status" value="1"/>
</dbReference>
<evidence type="ECO:0000256" key="3">
    <source>
        <dbReference type="ARBA" id="ARBA00022840"/>
    </source>
</evidence>
<dbReference type="Pfam" id="PF21228">
    <property type="entry name" value="RuBisCO_activase_AAA_helical"/>
    <property type="match status" value="1"/>
</dbReference>
<evidence type="ECO:0000256" key="2">
    <source>
        <dbReference type="ARBA" id="ARBA00022741"/>
    </source>
</evidence>
<evidence type="ECO:0000313" key="11">
    <source>
        <dbReference type="Proteomes" id="UP001491310"/>
    </source>
</evidence>
<organism evidence="10 11">
    <name type="scientific">Coccomyxa subellipsoidea</name>
    <dbReference type="NCBI Taxonomy" id="248742"/>
    <lineage>
        <taxon>Eukaryota</taxon>
        <taxon>Viridiplantae</taxon>
        <taxon>Chlorophyta</taxon>
        <taxon>core chlorophytes</taxon>
        <taxon>Trebouxiophyceae</taxon>
        <taxon>Trebouxiophyceae incertae sedis</taxon>
        <taxon>Coccomyxaceae</taxon>
        <taxon>Coccomyxa</taxon>
    </lineage>
</organism>
<dbReference type="InterPro" id="IPR027417">
    <property type="entry name" value="P-loop_NTPase"/>
</dbReference>
<keyword evidence="3 6" id="KW-0067">ATP-binding</keyword>
<proteinExistence type="inferred from homology"/>
<evidence type="ECO:0000256" key="5">
    <source>
        <dbReference type="ARBA" id="ARBA00025781"/>
    </source>
</evidence>
<dbReference type="Proteomes" id="UP001491310">
    <property type="component" value="Unassembled WGS sequence"/>
</dbReference>
<feature type="region of interest" description="Disordered" evidence="7">
    <location>
        <begin position="1"/>
        <end position="78"/>
    </location>
</feature>
<dbReference type="InterPro" id="IPR044960">
    <property type="entry name" value="RCA-like"/>
</dbReference>
<dbReference type="Gene3D" id="1.10.8.1070">
    <property type="match status" value="1"/>
</dbReference>
<evidence type="ECO:0000313" key="10">
    <source>
        <dbReference type="EMBL" id="KAK9915318.1"/>
    </source>
</evidence>
<gene>
    <name evidence="10" type="ORF">WJX75_007556</name>
</gene>
<comment type="caution">
    <text evidence="10">The sequence shown here is derived from an EMBL/GenBank/DDBJ whole genome shotgun (WGS) entry which is preliminary data.</text>
</comment>
<dbReference type="PANTHER" id="PTHR32429">
    <property type="match status" value="1"/>
</dbReference>
<feature type="domain" description="ATPase AAA-type core" evidence="8">
    <location>
        <begin position="184"/>
        <end position="326"/>
    </location>
</feature>
<feature type="compositionally biased region" description="Polar residues" evidence="7">
    <location>
        <begin position="1"/>
        <end position="26"/>
    </location>
</feature>
<keyword evidence="2 6" id="KW-0547">Nucleotide-binding</keyword>